<accession>A0A3G8YKF2</accession>
<keyword evidence="2" id="KW-0614">Plasmid</keyword>
<geneLocation type="plasmid" evidence="2 3">
    <name>unnamed5</name>
</geneLocation>
<name>A0A3G8YKF2_9DEIO</name>
<dbReference type="Proteomes" id="UP000276417">
    <property type="component" value="Plasmid unnamed5"/>
</dbReference>
<feature type="compositionally biased region" description="Polar residues" evidence="1">
    <location>
        <begin position="175"/>
        <end position="187"/>
    </location>
</feature>
<evidence type="ECO:0000313" key="3">
    <source>
        <dbReference type="Proteomes" id="UP000276417"/>
    </source>
</evidence>
<sequence length="336" mass="37346">MSGIIRIEHDRDRPYVVVSKTLSEDTRLSFALRGVLVYLLGKPDGWTTYMTQVEKSGKEGREAIAAIFVEGRKFGYIQTTARREKGKFVYEHTIHERPLDKPVPMIVEQDGQPHTANRKRQTVSGKPDTVSRVLVSNNLENNQEHVIKEREEQAAPPPPLAEPEPSENKKAAQPTAESETPLTSPEAVQTPPLVGSTDAQSPKKVPGGAAGEAEAYLRRKLSSTFVTRVLGEIQPLGVDRQEWFTLPLIRIEELAAEAQRTHLQHSVKVPTRMRDLLDEAVRRQSLQQSSVSLPELALAAPQARRTSRPTSTAEANQRSIDTISSGLEYLKRTGRA</sequence>
<evidence type="ECO:0000256" key="1">
    <source>
        <dbReference type="SAM" id="MobiDB-lite"/>
    </source>
</evidence>
<feature type="region of interest" description="Disordered" evidence="1">
    <location>
        <begin position="100"/>
        <end position="132"/>
    </location>
</feature>
<dbReference type="AlphaFoldDB" id="A0A3G8YKF2"/>
<dbReference type="OrthoDB" id="9803733at2"/>
<organism evidence="2 3">
    <name type="scientific">Deinococcus psychrotolerans</name>
    <dbReference type="NCBI Taxonomy" id="2489213"/>
    <lineage>
        <taxon>Bacteria</taxon>
        <taxon>Thermotogati</taxon>
        <taxon>Deinococcota</taxon>
        <taxon>Deinococci</taxon>
        <taxon>Deinococcales</taxon>
        <taxon>Deinococcaceae</taxon>
        <taxon>Deinococcus</taxon>
    </lineage>
</organism>
<dbReference type="RefSeq" id="WP_124875901.1">
    <property type="nucleotide sequence ID" value="NZ_CP034189.1"/>
</dbReference>
<feature type="region of interest" description="Disordered" evidence="1">
    <location>
        <begin position="149"/>
        <end position="208"/>
    </location>
</feature>
<feature type="region of interest" description="Disordered" evidence="1">
    <location>
        <begin position="297"/>
        <end position="318"/>
    </location>
</feature>
<keyword evidence="3" id="KW-1185">Reference proteome</keyword>
<protein>
    <submittedName>
        <fullName evidence="2">Uncharacterized protein</fullName>
    </submittedName>
</protein>
<proteinExistence type="predicted"/>
<gene>
    <name evidence="2" type="ORF">EHF33_20865</name>
</gene>
<evidence type="ECO:0000313" key="2">
    <source>
        <dbReference type="EMBL" id="AZI45365.1"/>
    </source>
</evidence>
<reference evidence="2 3" key="1">
    <citation type="submission" date="2018-11" db="EMBL/GenBank/DDBJ databases">
        <title>Deinococcus shelandsis sp. nov., isolated from South Shetland Islands soil of Antarctica.</title>
        <authorList>
            <person name="Tian J."/>
        </authorList>
    </citation>
    <scope>NUCLEOTIDE SEQUENCE [LARGE SCALE GENOMIC DNA]</scope>
    <source>
        <strain evidence="2 3">S14-83T</strain>
        <plasmid evidence="2 3">unnamed5</plasmid>
    </source>
</reference>
<dbReference type="EMBL" id="CP034189">
    <property type="protein sequence ID" value="AZI45365.1"/>
    <property type="molecule type" value="Genomic_DNA"/>
</dbReference>
<dbReference type="KEGG" id="dph:EHF33_20865"/>
<feature type="compositionally biased region" description="Polar residues" evidence="1">
    <location>
        <begin position="308"/>
        <end position="318"/>
    </location>
</feature>